<reference evidence="1 2" key="1">
    <citation type="submission" date="2019-05" db="EMBL/GenBank/DDBJ databases">
        <title>Another draft genome of Portunus trituberculatus and its Hox gene families provides insights of decapod evolution.</title>
        <authorList>
            <person name="Jeong J.-H."/>
            <person name="Song I."/>
            <person name="Kim S."/>
            <person name="Choi T."/>
            <person name="Kim D."/>
            <person name="Ryu S."/>
            <person name="Kim W."/>
        </authorList>
    </citation>
    <scope>NUCLEOTIDE SEQUENCE [LARGE SCALE GENOMIC DNA]</scope>
    <source>
        <tissue evidence="1">Muscle</tissue>
    </source>
</reference>
<organism evidence="1 2">
    <name type="scientific">Portunus trituberculatus</name>
    <name type="common">Swimming crab</name>
    <name type="synonym">Neptunus trituberculatus</name>
    <dbReference type="NCBI Taxonomy" id="210409"/>
    <lineage>
        <taxon>Eukaryota</taxon>
        <taxon>Metazoa</taxon>
        <taxon>Ecdysozoa</taxon>
        <taxon>Arthropoda</taxon>
        <taxon>Crustacea</taxon>
        <taxon>Multicrustacea</taxon>
        <taxon>Malacostraca</taxon>
        <taxon>Eumalacostraca</taxon>
        <taxon>Eucarida</taxon>
        <taxon>Decapoda</taxon>
        <taxon>Pleocyemata</taxon>
        <taxon>Brachyura</taxon>
        <taxon>Eubrachyura</taxon>
        <taxon>Portunoidea</taxon>
        <taxon>Portunidae</taxon>
        <taxon>Portuninae</taxon>
        <taxon>Portunus</taxon>
    </lineage>
</organism>
<dbReference type="AlphaFoldDB" id="A0A5B7JZ93"/>
<comment type="caution">
    <text evidence="1">The sequence shown here is derived from an EMBL/GenBank/DDBJ whole genome shotgun (WGS) entry which is preliminary data.</text>
</comment>
<gene>
    <name evidence="1" type="ORF">E2C01_095063</name>
</gene>
<dbReference type="EMBL" id="VSRR010119200">
    <property type="protein sequence ID" value="MPC99636.1"/>
    <property type="molecule type" value="Genomic_DNA"/>
</dbReference>
<keyword evidence="2" id="KW-1185">Reference proteome</keyword>
<evidence type="ECO:0000313" key="1">
    <source>
        <dbReference type="EMBL" id="MPC99636.1"/>
    </source>
</evidence>
<evidence type="ECO:0000313" key="2">
    <source>
        <dbReference type="Proteomes" id="UP000324222"/>
    </source>
</evidence>
<accession>A0A5B7JZ93</accession>
<name>A0A5B7JZ93_PORTR</name>
<sequence length="64" mass="7072">MSSLRCEEPLGQIQHRRWSWLVLCSCTSSGAFNPAACLICNAAFVHLQESAQSPSIFTLRTIFG</sequence>
<proteinExistence type="predicted"/>
<dbReference type="Proteomes" id="UP000324222">
    <property type="component" value="Unassembled WGS sequence"/>
</dbReference>
<protein>
    <submittedName>
        <fullName evidence="1">Uncharacterized protein</fullName>
    </submittedName>
</protein>